<dbReference type="AlphaFoldDB" id="A0A1P9WUA2"/>
<protein>
    <recommendedName>
        <fullName evidence="1">Putative auto-transporter adhesin head GIN domain-containing protein</fullName>
    </recommendedName>
</protein>
<keyword evidence="3" id="KW-1185">Reference proteome</keyword>
<reference evidence="2 3" key="1">
    <citation type="submission" date="2016-01" db="EMBL/GenBank/DDBJ databases">
        <authorList>
            <person name="Oliw E.H."/>
        </authorList>
    </citation>
    <scope>NUCLEOTIDE SEQUENCE [LARGE SCALE GENOMIC DNA]</scope>
    <source>
        <strain evidence="2 3">DY10</strain>
    </source>
</reference>
<accession>A0A1P9WUA2</accession>
<dbReference type="EMBL" id="CP014263">
    <property type="protein sequence ID" value="AQG78949.1"/>
    <property type="molecule type" value="Genomic_DNA"/>
</dbReference>
<dbReference type="KEGG" id="smon:AWR27_06175"/>
<dbReference type="Proteomes" id="UP000187941">
    <property type="component" value="Chromosome"/>
</dbReference>
<organism evidence="2 3">
    <name type="scientific">Spirosoma montaniterrae</name>
    <dbReference type="NCBI Taxonomy" id="1178516"/>
    <lineage>
        <taxon>Bacteria</taxon>
        <taxon>Pseudomonadati</taxon>
        <taxon>Bacteroidota</taxon>
        <taxon>Cytophagia</taxon>
        <taxon>Cytophagales</taxon>
        <taxon>Cytophagaceae</taxon>
        <taxon>Spirosoma</taxon>
    </lineage>
</organism>
<dbReference type="Gene3D" id="2.160.20.120">
    <property type="match status" value="1"/>
</dbReference>
<dbReference type="InterPro" id="IPR021255">
    <property type="entry name" value="DUF2807"/>
</dbReference>
<name>A0A1P9WUA2_9BACT</name>
<sequence length="214" mass="22027">MKISGGTNTTDKRAVSNFMAIDVSRAIQVRITKGTMPSLTLETGVNFLPYIITEVRQGVLVLTIKDDVQLLDGSIIANVVMPSLVSVRASGASVISSSDTFGATDFATTLTGASQLSMPLTMQSITATIEGASTVRLTGQAQTLTVAGLSGASQLLSGELLTNVCSLNVSGASRAEVNVKKTLSGTVSGASQVQYWGGIVASLHVDASSTVSRL</sequence>
<evidence type="ECO:0000259" key="1">
    <source>
        <dbReference type="Pfam" id="PF10988"/>
    </source>
</evidence>
<evidence type="ECO:0000313" key="3">
    <source>
        <dbReference type="Proteomes" id="UP000187941"/>
    </source>
</evidence>
<gene>
    <name evidence="2" type="ORF">AWR27_06175</name>
</gene>
<dbReference type="Pfam" id="PF10988">
    <property type="entry name" value="DUF2807"/>
    <property type="match status" value="1"/>
</dbReference>
<proteinExistence type="predicted"/>
<feature type="domain" description="Putative auto-transporter adhesin head GIN" evidence="1">
    <location>
        <begin position="17"/>
        <end position="197"/>
    </location>
</feature>
<dbReference type="STRING" id="1178516.AWR27_06175"/>
<evidence type="ECO:0000313" key="2">
    <source>
        <dbReference type="EMBL" id="AQG78949.1"/>
    </source>
</evidence>
<dbReference type="RefSeq" id="WP_077130394.1">
    <property type="nucleotide sequence ID" value="NZ_CP014263.1"/>
</dbReference>